<dbReference type="InterPro" id="IPR025602">
    <property type="entry name" value="BCP1_family"/>
</dbReference>
<organism evidence="3 4">
    <name type="scientific">Asparagus officinalis</name>
    <name type="common">Garden asparagus</name>
    <dbReference type="NCBI Taxonomy" id="4686"/>
    <lineage>
        <taxon>Eukaryota</taxon>
        <taxon>Viridiplantae</taxon>
        <taxon>Streptophyta</taxon>
        <taxon>Embryophyta</taxon>
        <taxon>Tracheophyta</taxon>
        <taxon>Spermatophyta</taxon>
        <taxon>Magnoliopsida</taxon>
        <taxon>Liliopsida</taxon>
        <taxon>Asparagales</taxon>
        <taxon>Asparagaceae</taxon>
        <taxon>Asparagoideae</taxon>
        <taxon>Asparagus</taxon>
    </lineage>
</organism>
<dbReference type="Gramene" id="ONK71485">
    <property type="protein sequence ID" value="ONK71485"/>
    <property type="gene ID" value="A4U43_C04F9140"/>
</dbReference>
<proteinExistence type="inferred from homology"/>
<feature type="compositionally biased region" description="Acidic residues" evidence="2">
    <location>
        <begin position="137"/>
        <end position="159"/>
    </location>
</feature>
<feature type="region of interest" description="Disordered" evidence="2">
    <location>
        <begin position="1"/>
        <end position="80"/>
    </location>
</feature>
<feature type="region of interest" description="Disordered" evidence="2">
    <location>
        <begin position="134"/>
        <end position="159"/>
    </location>
</feature>
<dbReference type="EMBL" id="CM007384">
    <property type="protein sequence ID" value="ONK71485.1"/>
    <property type="molecule type" value="Genomic_DNA"/>
</dbReference>
<keyword evidence="4" id="KW-1185">Reference proteome</keyword>
<feature type="compositionally biased region" description="Polar residues" evidence="2">
    <location>
        <begin position="19"/>
        <end position="41"/>
    </location>
</feature>
<dbReference type="AlphaFoldDB" id="A0A5P1EZG6"/>
<name>A0A5P1EZG6_ASPOF</name>
<evidence type="ECO:0000256" key="1">
    <source>
        <dbReference type="ARBA" id="ARBA00006781"/>
    </source>
</evidence>
<dbReference type="PANTHER" id="PTHR13261:SF0">
    <property type="entry name" value="BRCA2 AND CDKN1A-INTERACTING PROTEIN"/>
    <property type="match status" value="1"/>
</dbReference>
<dbReference type="PANTHER" id="PTHR13261">
    <property type="entry name" value="BRCA2 AND CDKN1A INTERACTING PROTEIN"/>
    <property type="match status" value="1"/>
</dbReference>
<dbReference type="OMA" id="VKFYRKE"/>
<reference evidence="4" key="1">
    <citation type="journal article" date="2017" name="Nat. Commun.">
        <title>The asparagus genome sheds light on the origin and evolution of a young Y chromosome.</title>
        <authorList>
            <person name="Harkess A."/>
            <person name="Zhou J."/>
            <person name="Xu C."/>
            <person name="Bowers J.E."/>
            <person name="Van der Hulst R."/>
            <person name="Ayyampalayam S."/>
            <person name="Mercati F."/>
            <person name="Riccardi P."/>
            <person name="McKain M.R."/>
            <person name="Kakrana A."/>
            <person name="Tang H."/>
            <person name="Ray J."/>
            <person name="Groenendijk J."/>
            <person name="Arikit S."/>
            <person name="Mathioni S.M."/>
            <person name="Nakano M."/>
            <person name="Shan H."/>
            <person name="Telgmann-Rauber A."/>
            <person name="Kanno A."/>
            <person name="Yue Z."/>
            <person name="Chen H."/>
            <person name="Li W."/>
            <person name="Chen Y."/>
            <person name="Xu X."/>
            <person name="Zhang Y."/>
            <person name="Luo S."/>
            <person name="Chen H."/>
            <person name="Gao J."/>
            <person name="Mao Z."/>
            <person name="Pires J.C."/>
            <person name="Luo M."/>
            <person name="Kudrna D."/>
            <person name="Wing R.A."/>
            <person name="Meyers B.C."/>
            <person name="Yi K."/>
            <person name="Kong H."/>
            <person name="Lavrijsen P."/>
            <person name="Sunseri F."/>
            <person name="Falavigna A."/>
            <person name="Ye Y."/>
            <person name="Leebens-Mack J.H."/>
            <person name="Chen G."/>
        </authorList>
    </citation>
    <scope>NUCLEOTIDE SEQUENCE [LARGE SCALE GENOMIC DNA]</scope>
    <source>
        <strain evidence="4">cv. DH0086</strain>
    </source>
</reference>
<dbReference type="Pfam" id="PF13862">
    <property type="entry name" value="BCCIP"/>
    <property type="match status" value="1"/>
</dbReference>
<feature type="compositionally biased region" description="Basic and acidic residues" evidence="2">
    <location>
        <begin position="45"/>
        <end position="61"/>
    </location>
</feature>
<protein>
    <recommendedName>
        <fullName evidence="5">Protein BCCIP homolog</fullName>
    </recommendedName>
</protein>
<dbReference type="Proteomes" id="UP000243459">
    <property type="component" value="Chromosome 4"/>
</dbReference>
<evidence type="ECO:0000313" key="3">
    <source>
        <dbReference type="EMBL" id="ONK71485.1"/>
    </source>
</evidence>
<dbReference type="GO" id="GO:0005634">
    <property type="term" value="C:nucleus"/>
    <property type="evidence" value="ECO:0007669"/>
    <property type="project" value="TreeGrafter"/>
</dbReference>
<gene>
    <name evidence="3" type="ORF">A4U43_C04F9140</name>
</gene>
<comment type="similarity">
    <text evidence="1">Belongs to the BCP1 family.</text>
</comment>
<sequence length="349" mass="39266">MADSKPPPKRRRQLPEVPTFSSFARCISNTRVSSSHTSPIGSRSKSPEPEPEPKPKPKRIESASSDDDDDADEEEEEGSMEMVQADFGFFDPKPNDFGGVKLLLQNYLDDKIWDLSGFVDLILEQTSVGSVVKLDGYDEGYDDGDGDGDEGDKKDDDDDDGVYAVVSALNLGRYAGHRCIGELKKFLLGSCNGESTKKKLKLLLEEQANEVALLVSQRFVNCPYQLVPPLYEGLFNEVSWATEDEPTQELQDSFRFKFYLLFTRIYEKKSIAKKKAGGKQDCDEPIVYVKAEDEIFRELSSWSFTFPLHAEHLAPRELKNYRTMGLVMAVKADEIPKFQTKLKSLLAES</sequence>
<feature type="compositionally biased region" description="Acidic residues" evidence="2">
    <location>
        <begin position="64"/>
        <end position="79"/>
    </location>
</feature>
<accession>A0A5P1EZG6</accession>
<evidence type="ECO:0008006" key="5">
    <source>
        <dbReference type="Google" id="ProtNLM"/>
    </source>
</evidence>
<evidence type="ECO:0000256" key="2">
    <source>
        <dbReference type="SAM" id="MobiDB-lite"/>
    </source>
</evidence>
<dbReference type="OrthoDB" id="27543at2759"/>
<evidence type="ECO:0000313" key="4">
    <source>
        <dbReference type="Proteomes" id="UP000243459"/>
    </source>
</evidence>
<dbReference type="PIRSF" id="PIRSF028983">
    <property type="entry name" value="BCP1"/>
    <property type="match status" value="1"/>
</dbReference>